<comment type="caution">
    <text evidence="1">The sequence shown here is derived from an EMBL/GenBank/DDBJ whole genome shotgun (WGS) entry which is preliminary data.</text>
</comment>
<sequence>MRDIAAVLKLMRAHGQLAELRKCASVRPLIEVASKATDDPASVTDDDMTKVDKQRWLDFRLPFHPVENSFLPALESACRDVGCRPLDLLSCMTAEGGVGQGSVNPESHAVGHRADGLRAEVPAAGQGHLHQRRPHLPVHVPAVDDGFREGVIATADDADERLKRAYAKNAGLDANKDGTITIDELEARARQHRAAAQHLLGALRARPRPRPVAEGTP</sequence>
<dbReference type="RefSeq" id="WP_377876257.1">
    <property type="nucleotide sequence ID" value="NZ_JBHMAY010000092.1"/>
</dbReference>
<dbReference type="PROSITE" id="PS00018">
    <property type="entry name" value="EF_HAND_1"/>
    <property type="match status" value="1"/>
</dbReference>
<organism evidence="1 2">
    <name type="scientific">Amycolatopsis halotolerans</name>
    <dbReference type="NCBI Taxonomy" id="330083"/>
    <lineage>
        <taxon>Bacteria</taxon>
        <taxon>Bacillati</taxon>
        <taxon>Actinomycetota</taxon>
        <taxon>Actinomycetes</taxon>
        <taxon>Pseudonocardiales</taxon>
        <taxon>Pseudonocardiaceae</taxon>
        <taxon>Amycolatopsis</taxon>
    </lineage>
</organism>
<protein>
    <recommendedName>
        <fullName evidence="3">EF-hand domain-containing protein</fullName>
    </recommendedName>
</protein>
<keyword evidence="2" id="KW-1185">Reference proteome</keyword>
<dbReference type="EMBL" id="JBHRWI010000048">
    <property type="protein sequence ID" value="MFC3515151.1"/>
    <property type="molecule type" value="Genomic_DNA"/>
</dbReference>
<evidence type="ECO:0000313" key="2">
    <source>
        <dbReference type="Proteomes" id="UP001595764"/>
    </source>
</evidence>
<evidence type="ECO:0008006" key="3">
    <source>
        <dbReference type="Google" id="ProtNLM"/>
    </source>
</evidence>
<gene>
    <name evidence="1" type="ORF">ACFORO_33615</name>
</gene>
<name>A0ABV7QT00_9PSEU</name>
<evidence type="ECO:0000313" key="1">
    <source>
        <dbReference type="EMBL" id="MFC3515151.1"/>
    </source>
</evidence>
<dbReference type="Proteomes" id="UP001595764">
    <property type="component" value="Unassembled WGS sequence"/>
</dbReference>
<accession>A0ABV7QT00</accession>
<reference evidence="2" key="1">
    <citation type="journal article" date="2019" name="Int. J. Syst. Evol. Microbiol.">
        <title>The Global Catalogue of Microorganisms (GCM) 10K type strain sequencing project: providing services to taxonomists for standard genome sequencing and annotation.</title>
        <authorList>
            <consortium name="The Broad Institute Genomics Platform"/>
            <consortium name="The Broad Institute Genome Sequencing Center for Infectious Disease"/>
            <person name="Wu L."/>
            <person name="Ma J."/>
        </authorList>
    </citation>
    <scope>NUCLEOTIDE SEQUENCE [LARGE SCALE GENOMIC DNA]</scope>
    <source>
        <strain evidence="2">CGMCC 4.7682</strain>
    </source>
</reference>
<dbReference type="InterPro" id="IPR018247">
    <property type="entry name" value="EF_Hand_1_Ca_BS"/>
</dbReference>
<proteinExistence type="predicted"/>